<reference evidence="2 3" key="1">
    <citation type="journal article" date="2014" name="Int. J. Syst. Evol. Microbiol.">
        <title>Lysinibacillus halotolerans sp. nov., isolated from saline-alkaline soil.</title>
        <authorList>
            <person name="Kong D."/>
            <person name="Wang Y."/>
            <person name="Zhao B."/>
            <person name="Li Y."/>
            <person name="Song J."/>
            <person name="Zhai Y."/>
            <person name="Zhang C."/>
            <person name="Wang H."/>
            <person name="Chen X."/>
            <person name="Zhao B."/>
            <person name="Ruan Z."/>
        </authorList>
    </citation>
    <scope>NUCLEOTIDE SEQUENCE [LARGE SCALE GENOMIC DNA]</scope>
    <source>
        <strain evidence="2 3">MCCC 1A12703</strain>
    </source>
</reference>
<dbReference type="NCBIfam" id="NF041644">
    <property type="entry name" value="CBO0543_fam"/>
    <property type="match status" value="1"/>
</dbReference>
<feature type="transmembrane region" description="Helical" evidence="1">
    <location>
        <begin position="36"/>
        <end position="54"/>
    </location>
</feature>
<protein>
    <submittedName>
        <fullName evidence="2">Uncharacterized protein</fullName>
    </submittedName>
</protein>
<dbReference type="EMBL" id="RHLQ01000035">
    <property type="protein sequence ID" value="RNC97897.1"/>
    <property type="molecule type" value="Genomic_DNA"/>
</dbReference>
<name>A0A3M8H668_9BACI</name>
<keyword evidence="1" id="KW-0812">Transmembrane</keyword>
<comment type="caution">
    <text evidence="2">The sequence shown here is derived from an EMBL/GenBank/DDBJ whole genome shotgun (WGS) entry which is preliminary data.</text>
</comment>
<sequence length="192" mass="23035">MKENQTELLNQIRSILEELNQLQLEYWKSFSYFNTWQFWIVVIALIVPIIVLLFTIDKRKTLLLGFFGLNYHVWFAYINKIGISMGLWEYPYELVPFLPSFALDASLVPVSFMLLYQWTLNRQKNIYLYSVLLSAFFAFVLKPIMVNFHFFHMFKGVNYIYLFLFYIVLFIISKLITNLFLWLQKQQSINGS</sequence>
<dbReference type="AlphaFoldDB" id="A0A3M8H668"/>
<dbReference type="RefSeq" id="WP_122972753.1">
    <property type="nucleotide sequence ID" value="NZ_RHLQ01000035.1"/>
</dbReference>
<feature type="transmembrane region" description="Helical" evidence="1">
    <location>
        <begin position="97"/>
        <end position="115"/>
    </location>
</feature>
<accession>A0A3M8H668</accession>
<dbReference type="Proteomes" id="UP000279909">
    <property type="component" value="Unassembled WGS sequence"/>
</dbReference>
<gene>
    <name evidence="2" type="ORF">EC501_13080</name>
</gene>
<dbReference type="OrthoDB" id="2591789at2"/>
<dbReference type="InterPro" id="IPR048147">
    <property type="entry name" value="CBO0543-like"/>
</dbReference>
<keyword evidence="3" id="KW-1185">Reference proteome</keyword>
<evidence type="ECO:0000313" key="2">
    <source>
        <dbReference type="EMBL" id="RNC97897.1"/>
    </source>
</evidence>
<evidence type="ECO:0000256" key="1">
    <source>
        <dbReference type="SAM" id="Phobius"/>
    </source>
</evidence>
<evidence type="ECO:0000313" key="3">
    <source>
        <dbReference type="Proteomes" id="UP000279909"/>
    </source>
</evidence>
<proteinExistence type="predicted"/>
<feature type="transmembrane region" description="Helical" evidence="1">
    <location>
        <begin position="61"/>
        <end position="77"/>
    </location>
</feature>
<feature type="transmembrane region" description="Helical" evidence="1">
    <location>
        <begin position="160"/>
        <end position="183"/>
    </location>
</feature>
<keyword evidence="1" id="KW-1133">Transmembrane helix</keyword>
<keyword evidence="1" id="KW-0472">Membrane</keyword>
<feature type="transmembrane region" description="Helical" evidence="1">
    <location>
        <begin position="127"/>
        <end position="148"/>
    </location>
</feature>
<organism evidence="2 3">
    <name type="scientific">Lysinibacillus halotolerans</name>
    <dbReference type="NCBI Taxonomy" id="1368476"/>
    <lineage>
        <taxon>Bacteria</taxon>
        <taxon>Bacillati</taxon>
        <taxon>Bacillota</taxon>
        <taxon>Bacilli</taxon>
        <taxon>Bacillales</taxon>
        <taxon>Bacillaceae</taxon>
        <taxon>Lysinibacillus</taxon>
    </lineage>
</organism>